<feature type="transmembrane region" description="Helical" evidence="6">
    <location>
        <begin position="175"/>
        <end position="198"/>
    </location>
</feature>
<proteinExistence type="predicted"/>
<name>Q6LNR4_PHOPR</name>
<evidence type="ECO:0000256" key="2">
    <source>
        <dbReference type="ARBA" id="ARBA00022475"/>
    </source>
</evidence>
<feature type="transmembrane region" description="Helical" evidence="6">
    <location>
        <begin position="362"/>
        <end position="383"/>
    </location>
</feature>
<keyword evidence="4 6" id="KW-1133">Transmembrane helix</keyword>
<dbReference type="PANTHER" id="PTHR30250">
    <property type="entry name" value="PST FAMILY PREDICTED COLANIC ACID TRANSPORTER"/>
    <property type="match status" value="1"/>
</dbReference>
<evidence type="ECO:0000256" key="5">
    <source>
        <dbReference type="ARBA" id="ARBA00023136"/>
    </source>
</evidence>
<keyword evidence="2" id="KW-1003">Cell membrane</keyword>
<keyword evidence="8" id="KW-1185">Reference proteome</keyword>
<evidence type="ECO:0000313" key="7">
    <source>
        <dbReference type="EMBL" id="CAG21062.1"/>
    </source>
</evidence>
<dbReference type="AlphaFoldDB" id="Q6LNR4"/>
<dbReference type="GO" id="GO:0005886">
    <property type="term" value="C:plasma membrane"/>
    <property type="evidence" value="ECO:0007669"/>
    <property type="project" value="UniProtKB-SubCell"/>
</dbReference>
<dbReference type="EMBL" id="CR378671">
    <property type="protein sequence ID" value="CAG21062.1"/>
    <property type="molecule type" value="Genomic_DNA"/>
</dbReference>
<protein>
    <submittedName>
        <fullName evidence="7">Uncharacterized protein</fullName>
    </submittedName>
</protein>
<sequence>MRKDLNQILQGFIKTAGRQIITGIVQLIIIMIISRTYGPAGSGSYTIITLLPITLTNLLNMGITASNVYFIGSKKYKVEIVISNLYKIACALSIIGLLIGFLLITFASDNLFPNVDVWLLYIALIVFPLTLLNSFFNSIFQAIQNFKIFNIILIIQPLSMLLLVSFLTLIDENEIIYLISSLIISSLLSLCVSFFHILQIKNDEKEITRDGYIKDSLKYGIKAHLSNIVAFLNNKADIYFVNMLLNPTSVGFYIISVQLSEKIWIVSQALSTVLLPKLSELSDEENTKKEIVLALSKIVFYITIFLSTFVAIISKPVIILLFGEEFSPAIEPLLYLLPGVVFMTVARVLANDLASRGRPELNMYTSIIIVIVNIIGNIILIPLYGISGAAISTSIAYVLNCILRCLMYRYYTKVKISDLFIINRSDAFKLFNLFKVKFGHVKN</sequence>
<feature type="transmembrane region" description="Helical" evidence="6">
    <location>
        <begin position="20"/>
        <end position="38"/>
    </location>
</feature>
<feature type="transmembrane region" description="Helical" evidence="6">
    <location>
        <begin position="118"/>
        <end position="136"/>
    </location>
</feature>
<dbReference type="STRING" id="298386.PBPRA2684"/>
<feature type="transmembrane region" description="Helical" evidence="6">
    <location>
        <begin position="298"/>
        <end position="321"/>
    </location>
</feature>
<dbReference type="RefSeq" id="WP_011219340.1">
    <property type="nucleotide sequence ID" value="NC_006370.1"/>
</dbReference>
<dbReference type="Proteomes" id="UP000000593">
    <property type="component" value="Chromosome 1"/>
</dbReference>
<dbReference type="PANTHER" id="PTHR30250:SF11">
    <property type="entry name" value="O-ANTIGEN TRANSPORTER-RELATED"/>
    <property type="match status" value="1"/>
</dbReference>
<dbReference type="InterPro" id="IPR002797">
    <property type="entry name" value="Polysacc_synth"/>
</dbReference>
<dbReference type="KEGG" id="ppr:PBPRA2684"/>
<feature type="transmembrane region" description="Helical" evidence="6">
    <location>
        <begin position="44"/>
        <end position="72"/>
    </location>
</feature>
<keyword evidence="5 6" id="KW-0472">Membrane</keyword>
<dbReference type="Pfam" id="PF01943">
    <property type="entry name" value="Polysacc_synt"/>
    <property type="match status" value="1"/>
</dbReference>
<dbReference type="eggNOG" id="COG2244">
    <property type="taxonomic scope" value="Bacteria"/>
</dbReference>
<feature type="transmembrane region" description="Helical" evidence="6">
    <location>
        <begin position="333"/>
        <end position="350"/>
    </location>
</feature>
<gene>
    <name evidence="7" type="ordered locus">PBPRA2684</name>
</gene>
<evidence type="ECO:0000256" key="1">
    <source>
        <dbReference type="ARBA" id="ARBA00004651"/>
    </source>
</evidence>
<dbReference type="HOGENOM" id="CLU_050201_0_0_6"/>
<accession>Q6LNR4</accession>
<evidence type="ECO:0000256" key="6">
    <source>
        <dbReference type="SAM" id="Phobius"/>
    </source>
</evidence>
<evidence type="ECO:0000256" key="3">
    <source>
        <dbReference type="ARBA" id="ARBA00022692"/>
    </source>
</evidence>
<evidence type="ECO:0000256" key="4">
    <source>
        <dbReference type="ARBA" id="ARBA00022989"/>
    </source>
</evidence>
<comment type="subcellular location">
    <subcellularLocation>
        <location evidence="1">Cell membrane</location>
        <topology evidence="1">Multi-pass membrane protein</topology>
    </subcellularLocation>
</comment>
<evidence type="ECO:0000313" key="8">
    <source>
        <dbReference type="Proteomes" id="UP000000593"/>
    </source>
</evidence>
<dbReference type="InterPro" id="IPR050833">
    <property type="entry name" value="Poly_Biosynth_Transport"/>
</dbReference>
<reference evidence="8" key="1">
    <citation type="journal article" date="2005" name="Science">
        <title>Life at depth: Photobacterium profundum genome sequence and expression analysis.</title>
        <authorList>
            <person name="Vezzi A."/>
            <person name="Campanaro S."/>
            <person name="D'Angelo M."/>
            <person name="Simonato F."/>
            <person name="Vitulo N."/>
            <person name="Lauro F.M."/>
            <person name="Cestaro A."/>
            <person name="Malacrida G."/>
            <person name="Simionati B."/>
            <person name="Cannata N."/>
            <person name="Romualdi C."/>
            <person name="Bartlett D.H."/>
            <person name="Valle G."/>
        </authorList>
    </citation>
    <scope>NUCLEOTIDE SEQUENCE [LARGE SCALE GENOMIC DNA]</scope>
    <source>
        <strain evidence="8">ATCC BAA-1253 / SS9</strain>
    </source>
</reference>
<feature type="transmembrane region" description="Helical" evidence="6">
    <location>
        <begin position="84"/>
        <end position="106"/>
    </location>
</feature>
<feature type="transmembrane region" description="Helical" evidence="6">
    <location>
        <begin position="389"/>
        <end position="407"/>
    </location>
</feature>
<keyword evidence="3 6" id="KW-0812">Transmembrane</keyword>
<feature type="transmembrane region" description="Helical" evidence="6">
    <location>
        <begin position="148"/>
        <end position="169"/>
    </location>
</feature>
<organism evidence="7 8">
    <name type="scientific">Photobacterium profundum (strain SS9)</name>
    <dbReference type="NCBI Taxonomy" id="298386"/>
    <lineage>
        <taxon>Bacteria</taxon>
        <taxon>Pseudomonadati</taxon>
        <taxon>Pseudomonadota</taxon>
        <taxon>Gammaproteobacteria</taxon>
        <taxon>Vibrionales</taxon>
        <taxon>Vibrionaceae</taxon>
        <taxon>Photobacterium</taxon>
    </lineage>
</organism>